<accession>A0A1J1CRY4</accession>
<gene>
    <name evidence="1" type="ORF">NPD5_3761</name>
</gene>
<protein>
    <submittedName>
        <fullName evidence="1">Putative membrane protein</fullName>
    </submittedName>
</protein>
<dbReference type="AlphaFoldDB" id="A0A1J1CRY4"/>
<name>A0A1J1CRY4_CLOSG</name>
<evidence type="ECO:0000313" key="1">
    <source>
        <dbReference type="EMBL" id="APH14210.1"/>
    </source>
</evidence>
<proteinExistence type="predicted"/>
<dbReference type="Proteomes" id="UP000182204">
    <property type="component" value="Chromosome"/>
</dbReference>
<evidence type="ECO:0000313" key="2">
    <source>
        <dbReference type="Proteomes" id="UP000182204"/>
    </source>
</evidence>
<organism evidence="1 2">
    <name type="scientific">Clostridium sporogenes</name>
    <dbReference type="NCBI Taxonomy" id="1509"/>
    <lineage>
        <taxon>Bacteria</taxon>
        <taxon>Bacillati</taxon>
        <taxon>Bacillota</taxon>
        <taxon>Clostridia</taxon>
        <taxon>Eubacteriales</taxon>
        <taxon>Clostridiaceae</taxon>
        <taxon>Clostridium</taxon>
    </lineage>
</organism>
<dbReference type="EMBL" id="CP013243">
    <property type="protein sequence ID" value="APH14210.1"/>
    <property type="molecule type" value="Genomic_DNA"/>
</dbReference>
<reference evidence="1 2" key="1">
    <citation type="submission" date="2015-11" db="EMBL/GenBank/DDBJ databases">
        <authorList>
            <person name="Hill K.K."/>
            <person name="Shirey T.B."/>
            <person name="Raphael B."/>
            <person name="Daligault H.E."/>
            <person name="Davenport K.W."/>
            <person name="Bruce D.C."/>
            <person name="Foley B.T."/>
            <person name="Johnson S.L."/>
        </authorList>
    </citation>
    <scope>NUCLEOTIDE SEQUENCE [LARGE SCALE GENOMIC DNA]</scope>
    <source>
        <strain evidence="1 2">CDC_1632</strain>
    </source>
</reference>
<dbReference type="RefSeq" id="WP_072586973.1">
    <property type="nucleotide sequence ID" value="NZ_CP013241.1"/>
</dbReference>
<sequence length="61" mass="6659">MLNMVTMSMFIYTAFILGGIFVILGLIIELIMEPNSNIVPELGIGFLIIGVIAYATNLILI</sequence>